<reference evidence="2 3" key="1">
    <citation type="submission" date="2021-06" db="EMBL/GenBank/DDBJ databases">
        <title>Caerostris extrusa draft genome.</title>
        <authorList>
            <person name="Kono N."/>
            <person name="Arakawa K."/>
        </authorList>
    </citation>
    <scope>NUCLEOTIDE SEQUENCE [LARGE SCALE GENOMIC DNA]</scope>
</reference>
<evidence type="ECO:0000313" key="3">
    <source>
        <dbReference type="Proteomes" id="UP001054945"/>
    </source>
</evidence>
<accession>A0AAV4UCB1</accession>
<protein>
    <submittedName>
        <fullName evidence="2">Uncharacterized protein</fullName>
    </submittedName>
</protein>
<evidence type="ECO:0000313" key="2">
    <source>
        <dbReference type="EMBL" id="GIY55451.1"/>
    </source>
</evidence>
<keyword evidence="3" id="KW-1185">Reference proteome</keyword>
<organism evidence="2 3">
    <name type="scientific">Caerostris extrusa</name>
    <name type="common">Bark spider</name>
    <name type="synonym">Caerostris bankana</name>
    <dbReference type="NCBI Taxonomy" id="172846"/>
    <lineage>
        <taxon>Eukaryota</taxon>
        <taxon>Metazoa</taxon>
        <taxon>Ecdysozoa</taxon>
        <taxon>Arthropoda</taxon>
        <taxon>Chelicerata</taxon>
        <taxon>Arachnida</taxon>
        <taxon>Araneae</taxon>
        <taxon>Araneomorphae</taxon>
        <taxon>Entelegynae</taxon>
        <taxon>Araneoidea</taxon>
        <taxon>Araneidae</taxon>
        <taxon>Caerostris</taxon>
    </lineage>
</organism>
<proteinExistence type="predicted"/>
<gene>
    <name evidence="2" type="ORF">CEXT_806521</name>
</gene>
<dbReference type="AlphaFoldDB" id="A0AAV4UCB1"/>
<dbReference type="Proteomes" id="UP001054945">
    <property type="component" value="Unassembled WGS sequence"/>
</dbReference>
<evidence type="ECO:0000256" key="1">
    <source>
        <dbReference type="SAM" id="MobiDB-lite"/>
    </source>
</evidence>
<comment type="caution">
    <text evidence="2">The sequence shown here is derived from an EMBL/GenBank/DDBJ whole genome shotgun (WGS) entry which is preliminary data.</text>
</comment>
<feature type="region of interest" description="Disordered" evidence="1">
    <location>
        <begin position="113"/>
        <end position="148"/>
    </location>
</feature>
<name>A0AAV4UCB1_CAEEX</name>
<feature type="compositionally biased region" description="Polar residues" evidence="1">
    <location>
        <begin position="117"/>
        <end position="131"/>
    </location>
</feature>
<dbReference type="EMBL" id="BPLR01012642">
    <property type="protein sequence ID" value="GIY55451.1"/>
    <property type="molecule type" value="Genomic_DNA"/>
</dbReference>
<sequence length="167" mass="19236">MYMRQQHVLVYPERANKSYLHPESKPRIARCPFQQLTKSYKTARRTFITTLCYEESHLVTPLLRNCYSTCRQHPFRCATIHSKTTRTTPTCCKDRRKSKVNMGAGTITMLLAKDSQKTASSTPSNDVSSAKNFRKSHPPSLLRHPSEHKELCRLRRNDRPGMSVGLL</sequence>